<comment type="caution">
    <text evidence="3">The sequence shown here is derived from an EMBL/GenBank/DDBJ whole genome shotgun (WGS) entry which is preliminary data.</text>
</comment>
<evidence type="ECO:0000259" key="2">
    <source>
        <dbReference type="Pfam" id="PF07859"/>
    </source>
</evidence>
<protein>
    <recommendedName>
        <fullName evidence="2">Alpha/beta hydrolase fold-3 domain-containing protein</fullName>
    </recommendedName>
</protein>
<dbReference type="PANTHER" id="PTHR48081">
    <property type="entry name" value="AB HYDROLASE SUPERFAMILY PROTEIN C4A8.06C"/>
    <property type="match status" value="1"/>
</dbReference>
<accession>A0AAJ0G8P2</accession>
<evidence type="ECO:0000313" key="3">
    <source>
        <dbReference type="EMBL" id="KAK3048265.1"/>
    </source>
</evidence>
<dbReference type="SUPFAM" id="SSF53474">
    <property type="entry name" value="alpha/beta-Hydrolases"/>
    <property type="match status" value="1"/>
</dbReference>
<dbReference type="InterPro" id="IPR013094">
    <property type="entry name" value="AB_hydrolase_3"/>
</dbReference>
<evidence type="ECO:0000256" key="1">
    <source>
        <dbReference type="ARBA" id="ARBA00022801"/>
    </source>
</evidence>
<reference evidence="3" key="1">
    <citation type="submission" date="2023-04" db="EMBL/GenBank/DDBJ databases">
        <title>Black Yeasts Isolated from many extreme environments.</title>
        <authorList>
            <person name="Coleine C."/>
            <person name="Stajich J.E."/>
            <person name="Selbmann L."/>
        </authorList>
    </citation>
    <scope>NUCLEOTIDE SEQUENCE</scope>
    <source>
        <strain evidence="3">CCFEE 5312</strain>
    </source>
</reference>
<dbReference type="InterPro" id="IPR029058">
    <property type="entry name" value="AB_hydrolase_fold"/>
</dbReference>
<dbReference type="InterPro" id="IPR050300">
    <property type="entry name" value="GDXG_lipolytic_enzyme"/>
</dbReference>
<evidence type="ECO:0000313" key="4">
    <source>
        <dbReference type="Proteomes" id="UP001271007"/>
    </source>
</evidence>
<name>A0AAJ0G8P2_9PEZI</name>
<dbReference type="AlphaFoldDB" id="A0AAJ0G8P2"/>
<keyword evidence="4" id="KW-1185">Reference proteome</keyword>
<keyword evidence="1" id="KW-0378">Hydrolase</keyword>
<feature type="domain" description="Alpha/beta hydrolase fold-3" evidence="2">
    <location>
        <begin position="103"/>
        <end position="321"/>
    </location>
</feature>
<dbReference type="Gene3D" id="3.40.50.1820">
    <property type="entry name" value="alpha/beta hydrolase"/>
    <property type="match status" value="1"/>
</dbReference>
<dbReference type="GO" id="GO:0016787">
    <property type="term" value="F:hydrolase activity"/>
    <property type="evidence" value="ECO:0007669"/>
    <property type="project" value="UniProtKB-KW"/>
</dbReference>
<dbReference type="Pfam" id="PF07859">
    <property type="entry name" value="Abhydrolase_3"/>
    <property type="match status" value="1"/>
</dbReference>
<gene>
    <name evidence="3" type="ORF">LTR09_010427</name>
</gene>
<sequence>MDFTSLTPQQVLDLAKPCAEFEEVLKTYKAPGLDWSNPTKALAILRHYVKSVLQADQKDPEVAEETLHAPSRDGTELPLKVFKFASTVGQTQNSPVIVLCFPGGFIMGDPMSLAPLARSLVKRFNAVVVAPTHRLAPEHPFPTTIEDSWDAFVWIAQNVTTLGADTARGFIVGGFSSSGNIANVIAHLARDNHTQPALTGVWLSCAGVRIGPKDAHLLPEKYRERNLSSSQDECVHSVTSSAGMEQFKESALKADVNSRLFAPMIWSEENSLGHKGFPKTYSQVAGIDTARDESLIFDDILKGEGILARLDLYPGLPHFFFYTFKDLPQSKQWETDTMKGFAWLLESE</sequence>
<dbReference type="Proteomes" id="UP001271007">
    <property type="component" value="Unassembled WGS sequence"/>
</dbReference>
<organism evidence="3 4">
    <name type="scientific">Extremus antarcticus</name>
    <dbReference type="NCBI Taxonomy" id="702011"/>
    <lineage>
        <taxon>Eukaryota</taxon>
        <taxon>Fungi</taxon>
        <taxon>Dikarya</taxon>
        <taxon>Ascomycota</taxon>
        <taxon>Pezizomycotina</taxon>
        <taxon>Dothideomycetes</taxon>
        <taxon>Dothideomycetidae</taxon>
        <taxon>Mycosphaerellales</taxon>
        <taxon>Extremaceae</taxon>
        <taxon>Extremus</taxon>
    </lineage>
</organism>
<proteinExistence type="predicted"/>
<dbReference type="EMBL" id="JAWDJX010000051">
    <property type="protein sequence ID" value="KAK3048265.1"/>
    <property type="molecule type" value="Genomic_DNA"/>
</dbReference>